<evidence type="ECO:0000313" key="3">
    <source>
        <dbReference type="Proteomes" id="UP001549749"/>
    </source>
</evidence>
<name>A0ABV2T8J0_9BACT</name>
<organism evidence="2 3">
    <name type="scientific">Chitinophaga defluvii</name>
    <dbReference type="NCBI Taxonomy" id="3163343"/>
    <lineage>
        <taxon>Bacteria</taxon>
        <taxon>Pseudomonadati</taxon>
        <taxon>Bacteroidota</taxon>
        <taxon>Chitinophagia</taxon>
        <taxon>Chitinophagales</taxon>
        <taxon>Chitinophagaceae</taxon>
        <taxon>Chitinophaga</taxon>
    </lineage>
</organism>
<evidence type="ECO:0008006" key="4">
    <source>
        <dbReference type="Google" id="ProtNLM"/>
    </source>
</evidence>
<proteinExistence type="predicted"/>
<protein>
    <recommendedName>
        <fullName evidence="4">Alpha/beta hydrolase</fullName>
    </recommendedName>
</protein>
<evidence type="ECO:0000256" key="1">
    <source>
        <dbReference type="SAM" id="SignalP"/>
    </source>
</evidence>
<dbReference type="EMBL" id="JBEXAC010000002">
    <property type="protein sequence ID" value="MET6998935.1"/>
    <property type="molecule type" value="Genomic_DNA"/>
</dbReference>
<accession>A0ABV2T8J0</accession>
<sequence length="346" mass="39848">MKHFLILFLLSIATISQAQLSHYNSDAYWSNFDFQSSQLQPAHSDTCLVFVTNRHVQPDSLRFVDEFVDTCALKYLLLEKQEGKWKVYQGASLEEVMALLPAKKDLVVYAEGMGKIFTSNVERALLMSTQYQVNVIMFDYASINTTYRPSRNFRFARENAALSAAQYFALLKQLQQARQQHAPWLTGNKLSAFFHSMGNIILEQMMLHEPVSELNSFPFIDNVVINAACVPQKHHARWVEQINFANKVYIHYNRKDFQLKGAHFLTMKKQLGEKIRKPRATNAMYVNFHDLVKWKHTYFLNMPDSSFIMPAQVAGYFSSLLKGNDAVLGKPNNSMLSQQSSHNKRL</sequence>
<evidence type="ECO:0000313" key="2">
    <source>
        <dbReference type="EMBL" id="MET6998935.1"/>
    </source>
</evidence>
<keyword evidence="1" id="KW-0732">Signal</keyword>
<feature type="signal peptide" evidence="1">
    <location>
        <begin position="1"/>
        <end position="18"/>
    </location>
</feature>
<gene>
    <name evidence="2" type="ORF">ABR189_16235</name>
</gene>
<feature type="chain" id="PRO_5047301220" description="Alpha/beta hydrolase" evidence="1">
    <location>
        <begin position="19"/>
        <end position="346"/>
    </location>
</feature>
<reference evidence="2 3" key="1">
    <citation type="submission" date="2024-06" db="EMBL/GenBank/DDBJ databases">
        <title>Chitinophaga defluvii sp. nov., isolated from municipal sewage.</title>
        <authorList>
            <person name="Zhang L."/>
        </authorList>
    </citation>
    <scope>NUCLEOTIDE SEQUENCE [LARGE SCALE GENOMIC DNA]</scope>
    <source>
        <strain evidence="2 3">H8</strain>
    </source>
</reference>
<dbReference type="RefSeq" id="WP_354661502.1">
    <property type="nucleotide sequence ID" value="NZ_JBEXAC010000002.1"/>
</dbReference>
<dbReference type="Proteomes" id="UP001549749">
    <property type="component" value="Unassembled WGS sequence"/>
</dbReference>
<comment type="caution">
    <text evidence="2">The sequence shown here is derived from an EMBL/GenBank/DDBJ whole genome shotgun (WGS) entry which is preliminary data.</text>
</comment>
<keyword evidence="3" id="KW-1185">Reference proteome</keyword>